<accession>A0A1W6LB26</accession>
<dbReference type="Pfam" id="PF12244">
    <property type="entry name" value="DUF3606"/>
    <property type="match status" value="1"/>
</dbReference>
<dbReference type="Proteomes" id="UP000193427">
    <property type="component" value="Chromosome"/>
</dbReference>
<proteinExistence type="predicted"/>
<sequence>MPELAPDTGGRHHERIRVIDDEAVHRWAARLGVTPDDVRAAVKAAGDLVVDVQEYLHSHHASNGSDH</sequence>
<protein>
    <submittedName>
        <fullName evidence="1">Uncharacterized protein</fullName>
    </submittedName>
</protein>
<evidence type="ECO:0000313" key="2">
    <source>
        <dbReference type="Proteomes" id="UP000193427"/>
    </source>
</evidence>
<name>A0A1W6LB26_9BURK</name>
<dbReference type="KEGG" id="rgu:A4W93_16500"/>
<dbReference type="AlphaFoldDB" id="A0A1W6LB26"/>
<dbReference type="STRING" id="946333.A4W93_16500"/>
<evidence type="ECO:0000313" key="1">
    <source>
        <dbReference type="EMBL" id="ARN21368.1"/>
    </source>
</evidence>
<dbReference type="RefSeq" id="WP_157782173.1">
    <property type="nucleotide sequence ID" value="NZ_BSPR01000013.1"/>
</dbReference>
<dbReference type="InterPro" id="IPR022037">
    <property type="entry name" value="DUF3606"/>
</dbReference>
<reference evidence="1 2" key="1">
    <citation type="submission" date="2016-04" db="EMBL/GenBank/DDBJ databases">
        <title>Complete genome sequence of natural rubber-degrading, novel Gram-negative bacterium, Rhizobacter gummiphilus strain NS21.</title>
        <authorList>
            <person name="Tabata M."/>
            <person name="Kasai D."/>
            <person name="Fukuda M."/>
        </authorList>
    </citation>
    <scope>NUCLEOTIDE SEQUENCE [LARGE SCALE GENOMIC DNA]</scope>
    <source>
        <strain evidence="1 2">NS21</strain>
    </source>
</reference>
<keyword evidence="2" id="KW-1185">Reference proteome</keyword>
<dbReference type="EMBL" id="CP015118">
    <property type="protein sequence ID" value="ARN21368.1"/>
    <property type="molecule type" value="Genomic_DNA"/>
</dbReference>
<organism evidence="1 2">
    <name type="scientific">Piscinibacter gummiphilus</name>
    <dbReference type="NCBI Taxonomy" id="946333"/>
    <lineage>
        <taxon>Bacteria</taxon>
        <taxon>Pseudomonadati</taxon>
        <taxon>Pseudomonadota</taxon>
        <taxon>Betaproteobacteria</taxon>
        <taxon>Burkholderiales</taxon>
        <taxon>Sphaerotilaceae</taxon>
        <taxon>Piscinibacter</taxon>
    </lineage>
</organism>
<gene>
    <name evidence="1" type="ORF">A4W93_16500</name>
</gene>
<dbReference type="OrthoDB" id="7030114at2"/>